<evidence type="ECO:0000256" key="4">
    <source>
        <dbReference type="ARBA" id="ARBA00022839"/>
    </source>
</evidence>
<evidence type="ECO:0000313" key="8">
    <source>
        <dbReference type="EMBL" id="ATR80066.1"/>
    </source>
</evidence>
<dbReference type="InterPro" id="IPR006054">
    <property type="entry name" value="DnaQ"/>
</dbReference>
<gene>
    <name evidence="8" type="ORF">NP7_12005</name>
</gene>
<dbReference type="EMBL" id="CP024448">
    <property type="protein sequence ID" value="ATR80066.1"/>
    <property type="molecule type" value="Genomic_DNA"/>
</dbReference>
<evidence type="ECO:0000256" key="5">
    <source>
        <dbReference type="ARBA" id="ARBA00049244"/>
    </source>
</evidence>
<dbReference type="CDD" id="cd06127">
    <property type="entry name" value="DEDDh"/>
    <property type="match status" value="1"/>
</dbReference>
<dbReference type="PANTHER" id="PTHR30231:SF4">
    <property type="entry name" value="PROTEIN NEN2"/>
    <property type="match status" value="1"/>
</dbReference>
<evidence type="ECO:0000256" key="1">
    <source>
        <dbReference type="ARBA" id="ARBA00012417"/>
    </source>
</evidence>
<dbReference type="RefSeq" id="WP_100271353.1">
    <property type="nucleotide sequence ID" value="NZ_CP024448.1"/>
</dbReference>
<dbReference type="Proteomes" id="UP000229340">
    <property type="component" value="Plasmid pNP7-5"/>
</dbReference>
<reference evidence="9" key="1">
    <citation type="submission" date="2017-10" db="EMBL/GenBank/DDBJ databases">
        <title>Complete genome sequence of Moraxella osloensis NP7 isolated from human skin.</title>
        <authorList>
            <person name="Lee K."/>
            <person name="Lim J.Y."/>
            <person name="Hwang I."/>
        </authorList>
    </citation>
    <scope>NUCLEOTIDE SEQUENCE [LARGE SCALE GENOMIC DNA]</scope>
    <source>
        <strain evidence="9">NP7</strain>
        <plasmid evidence="9">pnp7-5</plasmid>
    </source>
</reference>
<keyword evidence="4" id="KW-0269">Exonuclease</keyword>
<dbReference type="GO" id="GO:0008408">
    <property type="term" value="F:3'-5' exonuclease activity"/>
    <property type="evidence" value="ECO:0007669"/>
    <property type="project" value="TreeGrafter"/>
</dbReference>
<organism evidence="8 9">
    <name type="scientific">Faucicola osloensis</name>
    <name type="common">Moraxella osloensis</name>
    <dbReference type="NCBI Taxonomy" id="34062"/>
    <lineage>
        <taxon>Bacteria</taxon>
        <taxon>Pseudomonadati</taxon>
        <taxon>Pseudomonadota</taxon>
        <taxon>Gammaproteobacteria</taxon>
        <taxon>Moraxellales</taxon>
        <taxon>Moraxellaceae</taxon>
        <taxon>Faucicola</taxon>
    </lineage>
</organism>
<dbReference type="GO" id="GO:0003677">
    <property type="term" value="F:DNA binding"/>
    <property type="evidence" value="ECO:0007669"/>
    <property type="project" value="InterPro"/>
</dbReference>
<feature type="region of interest" description="Disordered" evidence="6">
    <location>
        <begin position="1"/>
        <end position="20"/>
    </location>
</feature>
<name>A0A2D2LYK2_FAUOS</name>
<dbReference type="Pfam" id="PF00929">
    <property type="entry name" value="RNase_T"/>
    <property type="match status" value="1"/>
</dbReference>
<evidence type="ECO:0000313" key="9">
    <source>
        <dbReference type="Proteomes" id="UP000229340"/>
    </source>
</evidence>
<keyword evidence="2" id="KW-0540">Nuclease</keyword>
<dbReference type="EC" id="2.7.7.7" evidence="1"/>
<dbReference type="SUPFAM" id="SSF53098">
    <property type="entry name" value="Ribonuclease H-like"/>
    <property type="match status" value="1"/>
</dbReference>
<protein>
    <recommendedName>
        <fullName evidence="1">DNA-directed DNA polymerase</fullName>
        <ecNumber evidence="1">2.7.7.7</ecNumber>
    </recommendedName>
</protein>
<dbReference type="InterPro" id="IPR013520">
    <property type="entry name" value="Ribonucl_H"/>
</dbReference>
<dbReference type="Gene3D" id="3.30.420.10">
    <property type="entry name" value="Ribonuclease H-like superfamily/Ribonuclease H"/>
    <property type="match status" value="1"/>
</dbReference>
<dbReference type="SMART" id="SM00479">
    <property type="entry name" value="EXOIII"/>
    <property type="match status" value="1"/>
</dbReference>
<evidence type="ECO:0000256" key="3">
    <source>
        <dbReference type="ARBA" id="ARBA00022801"/>
    </source>
</evidence>
<feature type="domain" description="Exonuclease" evidence="7">
    <location>
        <begin position="48"/>
        <end position="215"/>
    </location>
</feature>
<proteinExistence type="predicted"/>
<evidence type="ECO:0000259" key="7">
    <source>
        <dbReference type="SMART" id="SM00479"/>
    </source>
</evidence>
<accession>A0A2D2LYK2</accession>
<evidence type="ECO:0000256" key="6">
    <source>
        <dbReference type="SAM" id="MobiDB-lite"/>
    </source>
</evidence>
<keyword evidence="8" id="KW-0614">Plasmid</keyword>
<geneLocation type="plasmid" evidence="9">
    <name>pnp7-5</name>
</geneLocation>
<comment type="catalytic activity">
    <reaction evidence="5">
        <text>DNA(n) + a 2'-deoxyribonucleoside 5'-triphosphate = DNA(n+1) + diphosphate</text>
        <dbReference type="Rhea" id="RHEA:22508"/>
        <dbReference type="Rhea" id="RHEA-COMP:17339"/>
        <dbReference type="Rhea" id="RHEA-COMP:17340"/>
        <dbReference type="ChEBI" id="CHEBI:33019"/>
        <dbReference type="ChEBI" id="CHEBI:61560"/>
        <dbReference type="ChEBI" id="CHEBI:173112"/>
        <dbReference type="EC" id="2.7.7.7"/>
    </reaction>
</comment>
<dbReference type="PANTHER" id="PTHR30231">
    <property type="entry name" value="DNA POLYMERASE III SUBUNIT EPSILON"/>
    <property type="match status" value="1"/>
</dbReference>
<dbReference type="GO" id="GO:0003887">
    <property type="term" value="F:DNA-directed DNA polymerase activity"/>
    <property type="evidence" value="ECO:0007669"/>
    <property type="project" value="UniProtKB-EC"/>
</dbReference>
<dbReference type="AlphaFoldDB" id="A0A2D2LYK2"/>
<feature type="compositionally biased region" description="Polar residues" evidence="6">
    <location>
        <begin position="8"/>
        <end position="20"/>
    </location>
</feature>
<dbReference type="GO" id="GO:0006260">
    <property type="term" value="P:DNA replication"/>
    <property type="evidence" value="ECO:0007669"/>
    <property type="project" value="InterPro"/>
</dbReference>
<evidence type="ECO:0000256" key="2">
    <source>
        <dbReference type="ARBA" id="ARBA00022722"/>
    </source>
</evidence>
<sequence length="217" mass="24639">MGIDDLNHQQQMSGLANKQPISHLTKDEQIAVIFDRVAAYNQTHDTSKPLFFDTETTGGGREDQIIEIAFCDSDRNLIIDTLIYTDRPSSPGAFKVHGIHPHELLGKPTFIDIQPAIVQLLKGRTLYAYNANFDIRMMRQSGHKLHLQQVEVKCLCKQFADFIGQYSPYFKANRYFSLSKACLHFSVEHINAHRAAADALACVTVWEGMMGSHHWDY</sequence>
<dbReference type="InterPro" id="IPR012337">
    <property type="entry name" value="RNaseH-like_sf"/>
</dbReference>
<keyword evidence="3" id="KW-0378">Hydrolase</keyword>
<dbReference type="NCBIfam" id="TIGR00573">
    <property type="entry name" value="dnaq"/>
    <property type="match status" value="1"/>
</dbReference>
<dbReference type="InterPro" id="IPR036397">
    <property type="entry name" value="RNaseH_sf"/>
</dbReference>